<organism evidence="3 4">
    <name type="scientific">Humicola insolens</name>
    <name type="common">Soft-rot fungus</name>
    <dbReference type="NCBI Taxonomy" id="85995"/>
    <lineage>
        <taxon>Eukaryota</taxon>
        <taxon>Fungi</taxon>
        <taxon>Dikarya</taxon>
        <taxon>Ascomycota</taxon>
        <taxon>Pezizomycotina</taxon>
        <taxon>Sordariomycetes</taxon>
        <taxon>Sordariomycetidae</taxon>
        <taxon>Sordariales</taxon>
        <taxon>Chaetomiaceae</taxon>
        <taxon>Mycothermus</taxon>
    </lineage>
</organism>
<keyword evidence="4" id="KW-1185">Reference proteome</keyword>
<dbReference type="Pfam" id="PF02894">
    <property type="entry name" value="GFO_IDH_MocA_C"/>
    <property type="match status" value="1"/>
</dbReference>
<evidence type="ECO:0000259" key="2">
    <source>
        <dbReference type="Pfam" id="PF02894"/>
    </source>
</evidence>
<name>A0ABR3VEY0_HUMIN</name>
<evidence type="ECO:0000313" key="4">
    <source>
        <dbReference type="Proteomes" id="UP001583172"/>
    </source>
</evidence>
<dbReference type="SUPFAM" id="SSF51735">
    <property type="entry name" value="NAD(P)-binding Rossmann-fold domains"/>
    <property type="match status" value="1"/>
</dbReference>
<dbReference type="Proteomes" id="UP001583172">
    <property type="component" value="Unassembled WGS sequence"/>
</dbReference>
<proteinExistence type="predicted"/>
<dbReference type="PANTHER" id="PTHR42840">
    <property type="entry name" value="NAD(P)-BINDING ROSSMANN-FOLD SUPERFAMILY PROTEIN-RELATED"/>
    <property type="match status" value="1"/>
</dbReference>
<reference evidence="3 4" key="1">
    <citation type="journal article" date="2024" name="Commun. Biol.">
        <title>Comparative genomic analysis of thermophilic fungi reveals convergent evolutionary adaptations and gene losses.</title>
        <authorList>
            <person name="Steindorff A.S."/>
            <person name="Aguilar-Pontes M.V."/>
            <person name="Robinson A.J."/>
            <person name="Andreopoulos B."/>
            <person name="LaButti K."/>
            <person name="Kuo A."/>
            <person name="Mondo S."/>
            <person name="Riley R."/>
            <person name="Otillar R."/>
            <person name="Haridas S."/>
            <person name="Lipzen A."/>
            <person name="Grimwood J."/>
            <person name="Schmutz J."/>
            <person name="Clum A."/>
            <person name="Reid I.D."/>
            <person name="Moisan M.C."/>
            <person name="Butler G."/>
            <person name="Nguyen T.T.M."/>
            <person name="Dewar K."/>
            <person name="Conant G."/>
            <person name="Drula E."/>
            <person name="Henrissat B."/>
            <person name="Hansel C."/>
            <person name="Singer S."/>
            <person name="Hutchinson M.I."/>
            <person name="de Vries R.P."/>
            <person name="Natvig D.O."/>
            <person name="Powell A.J."/>
            <person name="Tsang A."/>
            <person name="Grigoriev I.V."/>
        </authorList>
    </citation>
    <scope>NUCLEOTIDE SEQUENCE [LARGE SCALE GENOMIC DNA]</scope>
    <source>
        <strain evidence="3 4">CBS 620.91</strain>
    </source>
</reference>
<dbReference type="SUPFAM" id="SSF55347">
    <property type="entry name" value="Glyceraldehyde-3-phosphate dehydrogenase-like, C-terminal domain"/>
    <property type="match status" value="1"/>
</dbReference>
<dbReference type="Gene3D" id="3.30.360.10">
    <property type="entry name" value="Dihydrodipicolinate Reductase, domain 2"/>
    <property type="match status" value="1"/>
</dbReference>
<feature type="domain" description="Gfo/Idh/MocA-like oxidoreductase C-terminal" evidence="2">
    <location>
        <begin position="163"/>
        <end position="356"/>
    </location>
</feature>
<dbReference type="PANTHER" id="PTHR42840:SF5">
    <property type="entry name" value="NAD(P)-BINDING ROSSMANN-FOLD SUPERFAMILY PROTEIN"/>
    <property type="match status" value="1"/>
</dbReference>
<accession>A0ABR3VEY0</accession>
<feature type="domain" description="Gfo/Idh/MocA-like oxidoreductase N-terminal" evidence="1">
    <location>
        <begin position="4"/>
        <end position="127"/>
    </location>
</feature>
<sequence length="359" mass="38946">MTGVALLGAGIFAREQHLPAIESTPTLALKAIYSRSRRAASALAALTRNPTAIDVYFDVDDSTSTSPEADKSLDALLQRTDISAVIITLPIVHQPHVIEQALKAGKHVLSEKPIAKDLAEGQRLIGLYEALPQAERPLWGVAENYRFMDSLRYAAEKVREIGGNLLAFRLMRYGFVAEGNKYFATEWRKTPAYQGGFLLDGGVHFVAALRLLLNAADDDIIKVAGFSALLEERLPPLDTVHAVAVTWRGVAGTIAMSFGTEFKSGTEVEVITTNGVVVWTPDEVRIVARKRDGDGKEEDTRRFPYSTGVTNEVGAFARAIETGETDQGLMPREALKDLEIVQGLLESGSAGGRVKIAQA</sequence>
<dbReference type="Gene3D" id="3.40.50.720">
    <property type="entry name" value="NAD(P)-binding Rossmann-like Domain"/>
    <property type="match status" value="1"/>
</dbReference>
<evidence type="ECO:0000313" key="3">
    <source>
        <dbReference type="EMBL" id="KAL1840413.1"/>
    </source>
</evidence>
<evidence type="ECO:0000259" key="1">
    <source>
        <dbReference type="Pfam" id="PF01408"/>
    </source>
</evidence>
<dbReference type="EMBL" id="JAZGSY010000114">
    <property type="protein sequence ID" value="KAL1840413.1"/>
    <property type="molecule type" value="Genomic_DNA"/>
</dbReference>
<dbReference type="InterPro" id="IPR000683">
    <property type="entry name" value="Gfo/Idh/MocA-like_OxRdtase_N"/>
</dbReference>
<comment type="caution">
    <text evidence="3">The sequence shown here is derived from an EMBL/GenBank/DDBJ whole genome shotgun (WGS) entry which is preliminary data.</text>
</comment>
<dbReference type="Pfam" id="PF01408">
    <property type="entry name" value="GFO_IDH_MocA"/>
    <property type="match status" value="1"/>
</dbReference>
<protein>
    <submittedName>
        <fullName evidence="3">Uncharacterized protein</fullName>
    </submittedName>
</protein>
<dbReference type="InterPro" id="IPR036291">
    <property type="entry name" value="NAD(P)-bd_dom_sf"/>
</dbReference>
<gene>
    <name evidence="3" type="ORF">VTJ49DRAFT_487</name>
</gene>
<dbReference type="InterPro" id="IPR004104">
    <property type="entry name" value="Gfo/Idh/MocA-like_OxRdtase_C"/>
</dbReference>